<evidence type="ECO:0000313" key="2">
    <source>
        <dbReference type="Proteomes" id="UP000034794"/>
    </source>
</evidence>
<protein>
    <recommendedName>
        <fullName evidence="3">LSDAT prokaryote domain-containing protein</fullName>
    </recommendedName>
</protein>
<comment type="caution">
    <text evidence="1">The sequence shown here is derived from an EMBL/GenBank/DDBJ whole genome shotgun (WGS) entry which is preliminary data.</text>
</comment>
<dbReference type="AlphaFoldDB" id="A0A0G1PLE2"/>
<accession>A0A0G1PLE2</accession>
<evidence type="ECO:0008006" key="3">
    <source>
        <dbReference type="Google" id="ProtNLM"/>
    </source>
</evidence>
<name>A0A0G1PLE2_9BACT</name>
<sequence length="244" mass="26344">MSRPPFLVTARNGRSHFFVGPFLPRAMAIAAQEAYAKVIIRLAGGMNNGDAIFPFFDNALVNVSGSILMSGGTRCFDEKGAIQASVVEVAAKIGSRYNNISMGSFPRTARFGFVDDGRFMVGDGENVTVNMGTDFVCAIQPGPEDNQVLGWDGDLEAYLSFMDGLRRENGFLAGVIVWNGGRVTIQEAIKARDRGFHVYVVSGSGRAADSELAPANFSGSNIFHVPMNNPRTLADLLSEHHFTL</sequence>
<dbReference type="EMBL" id="LCMI01000002">
    <property type="protein sequence ID" value="KKU33594.1"/>
    <property type="molecule type" value="Genomic_DNA"/>
</dbReference>
<proteinExistence type="predicted"/>
<reference evidence="1 2" key="1">
    <citation type="journal article" date="2015" name="Nature">
        <title>rRNA introns, odd ribosomes, and small enigmatic genomes across a large radiation of phyla.</title>
        <authorList>
            <person name="Brown C.T."/>
            <person name="Hug L.A."/>
            <person name="Thomas B.C."/>
            <person name="Sharon I."/>
            <person name="Castelle C.J."/>
            <person name="Singh A."/>
            <person name="Wilkins M.J."/>
            <person name="Williams K.H."/>
            <person name="Banfield J.F."/>
        </authorList>
    </citation>
    <scope>NUCLEOTIDE SEQUENCE [LARGE SCALE GENOMIC DNA]</scope>
</reference>
<dbReference type="Proteomes" id="UP000034794">
    <property type="component" value="Unassembled WGS sequence"/>
</dbReference>
<gene>
    <name evidence="1" type="ORF">UX47_C0002G0002</name>
</gene>
<evidence type="ECO:0000313" key="1">
    <source>
        <dbReference type="EMBL" id="KKU33594.1"/>
    </source>
</evidence>
<organism evidence="1 2">
    <name type="scientific">Candidatus Collierbacteria bacterium GW2011_GWA2_46_26</name>
    <dbReference type="NCBI Taxonomy" id="1618381"/>
    <lineage>
        <taxon>Bacteria</taxon>
        <taxon>Candidatus Collieribacteriota</taxon>
    </lineage>
</organism>